<reference evidence="3" key="1">
    <citation type="submission" date="2020-05" db="EMBL/GenBank/DDBJ databases">
        <title>WGS assembly of Panicum virgatum.</title>
        <authorList>
            <person name="Lovell J.T."/>
            <person name="Jenkins J."/>
            <person name="Shu S."/>
            <person name="Juenger T.E."/>
            <person name="Schmutz J."/>
        </authorList>
    </citation>
    <scope>NUCLEOTIDE SEQUENCE</scope>
    <source>
        <strain evidence="3">AP13</strain>
    </source>
</reference>
<evidence type="ECO:0000256" key="1">
    <source>
        <dbReference type="ARBA" id="ARBA00022723"/>
    </source>
</evidence>
<dbReference type="PANTHER" id="PTHR31225:SF238">
    <property type="entry name" value="TERPENE SYNTHASE METAL-BINDING DOMAIN-CONTAINING PROTEIN"/>
    <property type="match status" value="1"/>
</dbReference>
<dbReference type="Proteomes" id="UP000823388">
    <property type="component" value="Chromosome 6N"/>
</dbReference>
<keyword evidence="1" id="KW-0479">Metal-binding</keyword>
<dbReference type="GO" id="GO:0000287">
    <property type="term" value="F:magnesium ion binding"/>
    <property type="evidence" value="ECO:0007669"/>
    <property type="project" value="InterPro"/>
</dbReference>
<proteinExistence type="predicted"/>
<protein>
    <recommendedName>
        <fullName evidence="2">Terpene synthase metal-binding domain-containing protein</fullName>
    </recommendedName>
</protein>
<dbReference type="GO" id="GO:0010333">
    <property type="term" value="F:terpene synthase activity"/>
    <property type="evidence" value="ECO:0007669"/>
    <property type="project" value="InterPro"/>
</dbReference>
<dbReference type="SUPFAM" id="SSF48576">
    <property type="entry name" value="Terpenoid synthases"/>
    <property type="match status" value="1"/>
</dbReference>
<dbReference type="PANTHER" id="PTHR31225">
    <property type="entry name" value="OS04G0344100 PROTEIN-RELATED"/>
    <property type="match status" value="1"/>
</dbReference>
<evidence type="ECO:0000313" key="3">
    <source>
        <dbReference type="EMBL" id="KAG2576590.1"/>
    </source>
</evidence>
<gene>
    <name evidence="3" type="ORF">PVAP13_6NG032600</name>
</gene>
<dbReference type="Pfam" id="PF03936">
    <property type="entry name" value="Terpene_synth_C"/>
    <property type="match status" value="1"/>
</dbReference>
<dbReference type="EMBL" id="CM029048">
    <property type="protein sequence ID" value="KAG2576590.1"/>
    <property type="molecule type" value="Genomic_DNA"/>
</dbReference>
<name>A0A8T0QU88_PANVG</name>
<dbReference type="GO" id="GO:0016114">
    <property type="term" value="P:terpenoid biosynthetic process"/>
    <property type="evidence" value="ECO:0007669"/>
    <property type="project" value="InterPro"/>
</dbReference>
<dbReference type="Gene3D" id="1.10.600.10">
    <property type="entry name" value="Farnesyl Diphosphate Synthase"/>
    <property type="match status" value="1"/>
</dbReference>
<dbReference type="AlphaFoldDB" id="A0A8T0QU88"/>
<organism evidence="3 4">
    <name type="scientific">Panicum virgatum</name>
    <name type="common">Blackwell switchgrass</name>
    <dbReference type="NCBI Taxonomy" id="38727"/>
    <lineage>
        <taxon>Eukaryota</taxon>
        <taxon>Viridiplantae</taxon>
        <taxon>Streptophyta</taxon>
        <taxon>Embryophyta</taxon>
        <taxon>Tracheophyta</taxon>
        <taxon>Spermatophyta</taxon>
        <taxon>Magnoliopsida</taxon>
        <taxon>Liliopsida</taxon>
        <taxon>Poales</taxon>
        <taxon>Poaceae</taxon>
        <taxon>PACMAD clade</taxon>
        <taxon>Panicoideae</taxon>
        <taxon>Panicodae</taxon>
        <taxon>Paniceae</taxon>
        <taxon>Panicinae</taxon>
        <taxon>Panicum</taxon>
        <taxon>Panicum sect. Hiantes</taxon>
    </lineage>
</organism>
<sequence>MVEIHFWILGTIYEPYYSYSRIVVTKFTLLASLLDDLYDNYCCTTEESTVFNTAIERWDEQTTEEFPAHLKPLLIGILDTTNKIEEELKLQKNRHAEVVKKLVICTAKFYHAEVNWRDEHYVPATVDEHLEKSMRSSVCMQIIIGVLISLRDCREDDVNWAFTFPKLIRCVSVVGRVGNDIVSHEREQASEHVVSTVQTCMKQYGITAEQANEKLRVIIEEAWMDIVQEYLDQKQPREFLEKSVDVARTMDFFYKRDDAYTLPLSIKDTITLMYVNPCEL</sequence>
<dbReference type="InterPro" id="IPR005630">
    <property type="entry name" value="Terpene_synthase_metal-bd"/>
</dbReference>
<evidence type="ECO:0000259" key="2">
    <source>
        <dbReference type="Pfam" id="PF03936"/>
    </source>
</evidence>
<keyword evidence="4" id="KW-1185">Reference proteome</keyword>
<feature type="domain" description="Terpene synthase metal-binding" evidence="2">
    <location>
        <begin position="1"/>
        <end position="225"/>
    </location>
</feature>
<evidence type="ECO:0000313" key="4">
    <source>
        <dbReference type="Proteomes" id="UP000823388"/>
    </source>
</evidence>
<comment type="caution">
    <text evidence="3">The sequence shown here is derived from an EMBL/GenBank/DDBJ whole genome shotgun (WGS) entry which is preliminary data.</text>
</comment>
<accession>A0A8T0QU88</accession>
<dbReference type="InterPro" id="IPR008949">
    <property type="entry name" value="Isoprenoid_synthase_dom_sf"/>
</dbReference>
<dbReference type="InterPro" id="IPR050148">
    <property type="entry name" value="Terpene_synthase-like"/>
</dbReference>